<protein>
    <submittedName>
        <fullName evidence="1">Uncharacterized protein</fullName>
    </submittedName>
</protein>
<reference evidence="1" key="1">
    <citation type="submission" date="2020-05" db="EMBL/GenBank/DDBJ databases">
        <title>Large-scale comparative analyses of tick genomes elucidate their genetic diversity and vector capacities.</title>
        <authorList>
            <person name="Jia N."/>
            <person name="Wang J."/>
            <person name="Shi W."/>
            <person name="Du L."/>
            <person name="Sun Y."/>
            <person name="Zhan W."/>
            <person name="Jiang J."/>
            <person name="Wang Q."/>
            <person name="Zhang B."/>
            <person name="Ji P."/>
            <person name="Sakyi L.B."/>
            <person name="Cui X."/>
            <person name="Yuan T."/>
            <person name="Jiang B."/>
            <person name="Yang W."/>
            <person name="Lam T.T.-Y."/>
            <person name="Chang Q."/>
            <person name="Ding S."/>
            <person name="Wang X."/>
            <person name="Zhu J."/>
            <person name="Ruan X."/>
            <person name="Zhao L."/>
            <person name="Wei J."/>
            <person name="Que T."/>
            <person name="Du C."/>
            <person name="Cheng J."/>
            <person name="Dai P."/>
            <person name="Han X."/>
            <person name="Huang E."/>
            <person name="Gao Y."/>
            <person name="Liu J."/>
            <person name="Shao H."/>
            <person name="Ye R."/>
            <person name="Li L."/>
            <person name="Wei W."/>
            <person name="Wang X."/>
            <person name="Wang C."/>
            <person name="Yang T."/>
            <person name="Huo Q."/>
            <person name="Li W."/>
            <person name="Guo W."/>
            <person name="Chen H."/>
            <person name="Zhou L."/>
            <person name="Ni X."/>
            <person name="Tian J."/>
            <person name="Zhou Y."/>
            <person name="Sheng Y."/>
            <person name="Liu T."/>
            <person name="Pan Y."/>
            <person name="Xia L."/>
            <person name="Li J."/>
            <person name="Zhao F."/>
            <person name="Cao W."/>
        </authorList>
    </citation>
    <scope>NUCLEOTIDE SEQUENCE</scope>
    <source>
        <strain evidence="1">Hyas-2018</strain>
    </source>
</reference>
<accession>A0ACB7SVS0</accession>
<evidence type="ECO:0000313" key="1">
    <source>
        <dbReference type="EMBL" id="KAH6938009.1"/>
    </source>
</evidence>
<proteinExistence type="predicted"/>
<gene>
    <name evidence="1" type="ORF">HPB50_006383</name>
</gene>
<keyword evidence="2" id="KW-1185">Reference proteome</keyword>
<dbReference type="EMBL" id="CM023482">
    <property type="protein sequence ID" value="KAH6938009.1"/>
    <property type="molecule type" value="Genomic_DNA"/>
</dbReference>
<organism evidence="1 2">
    <name type="scientific">Hyalomma asiaticum</name>
    <name type="common">Tick</name>
    <dbReference type="NCBI Taxonomy" id="266040"/>
    <lineage>
        <taxon>Eukaryota</taxon>
        <taxon>Metazoa</taxon>
        <taxon>Ecdysozoa</taxon>
        <taxon>Arthropoda</taxon>
        <taxon>Chelicerata</taxon>
        <taxon>Arachnida</taxon>
        <taxon>Acari</taxon>
        <taxon>Parasitiformes</taxon>
        <taxon>Ixodida</taxon>
        <taxon>Ixodoidea</taxon>
        <taxon>Ixodidae</taxon>
        <taxon>Hyalomminae</taxon>
        <taxon>Hyalomma</taxon>
    </lineage>
</organism>
<sequence>MKRSGSRTRATHSGAELSVRRSQLGTALSSPKPSFSSGLGSGSRTLIAFSSSVSSHGGHGGSVITQRRVSTHLTPSGSASSMYRSAAGEQTLISKRIRDTK</sequence>
<evidence type="ECO:0000313" key="2">
    <source>
        <dbReference type="Proteomes" id="UP000821845"/>
    </source>
</evidence>
<name>A0ACB7SVS0_HYAAI</name>
<dbReference type="Proteomes" id="UP000821845">
    <property type="component" value="Chromosome 2"/>
</dbReference>
<comment type="caution">
    <text evidence="1">The sequence shown here is derived from an EMBL/GenBank/DDBJ whole genome shotgun (WGS) entry which is preliminary data.</text>
</comment>